<proteinExistence type="inferred from homology"/>
<protein>
    <submittedName>
        <fullName evidence="6">Efflux RND transporter periplasmic adaptor subunit</fullName>
    </submittedName>
</protein>
<dbReference type="Gene3D" id="2.40.30.170">
    <property type="match status" value="1"/>
</dbReference>
<dbReference type="Proteomes" id="UP000325161">
    <property type="component" value="Chromosome"/>
</dbReference>
<organism evidence="6 7">
    <name type="scientific">Pigmentiphaga aceris</name>
    <dbReference type="NCBI Taxonomy" id="1940612"/>
    <lineage>
        <taxon>Bacteria</taxon>
        <taxon>Pseudomonadati</taxon>
        <taxon>Pseudomonadota</taxon>
        <taxon>Betaproteobacteria</taxon>
        <taxon>Burkholderiales</taxon>
        <taxon>Alcaligenaceae</taxon>
        <taxon>Pigmentiphaga</taxon>
    </lineage>
</organism>
<keyword evidence="7" id="KW-1185">Reference proteome</keyword>
<dbReference type="AlphaFoldDB" id="A0A5C0AUB9"/>
<feature type="domain" description="CusB-like beta-barrel" evidence="4">
    <location>
        <begin position="211"/>
        <end position="282"/>
    </location>
</feature>
<accession>A0A5C0AUB9</accession>
<feature type="domain" description="Multidrug resistance protein MdtA-like alpha-helical hairpin" evidence="2">
    <location>
        <begin position="115"/>
        <end position="174"/>
    </location>
</feature>
<evidence type="ECO:0000313" key="6">
    <source>
        <dbReference type="EMBL" id="QEI05316.1"/>
    </source>
</evidence>
<dbReference type="GO" id="GO:1990281">
    <property type="term" value="C:efflux pump complex"/>
    <property type="evidence" value="ECO:0007669"/>
    <property type="project" value="TreeGrafter"/>
</dbReference>
<evidence type="ECO:0000313" key="7">
    <source>
        <dbReference type="Proteomes" id="UP000325161"/>
    </source>
</evidence>
<comment type="similarity">
    <text evidence="1">Belongs to the membrane fusion protein (MFP) (TC 8.A.1) family.</text>
</comment>
<dbReference type="PANTHER" id="PTHR30469:SF11">
    <property type="entry name" value="BLL4320 PROTEIN"/>
    <property type="match status" value="1"/>
</dbReference>
<evidence type="ECO:0000259" key="5">
    <source>
        <dbReference type="Pfam" id="PF25989"/>
    </source>
</evidence>
<sequence length="365" mass="39469">MSKSSILVFVAAALIVGAAAGFYGPRLLNKPAPAPVAPKVAATPAPTAKPVEVHATKVVLAAFPRGVAAVGSLRADESVTLRPEIAGRIVEIRFTEGQRVQKGQVLIRLDDSITRAELAQARANHTLAKSKFDRAIELQQKGFISKQARDEADNVMRVQEAAMDLAQARLDKSTLRAPFSGVIGLRNVSVGNYVQEGSEIVTIQAIDPLKVDFRIPELYMSDVRQGQTLEIALDAMPDKRYEGKVFAISPLIDEGGRAIVMRAQVNNKGGDLRPGMFARVRLLFGATQPSPAVQETALVPQRDEQYVFVVRDNRAQQVKVEIGQRRDGLVEVLAGVKEGDMVVTAGHQKIRDGLAVTVMNPVASR</sequence>
<dbReference type="Gene3D" id="2.40.420.20">
    <property type="match status" value="1"/>
</dbReference>
<dbReference type="InterPro" id="IPR058624">
    <property type="entry name" value="MdtA-like_HH"/>
</dbReference>
<dbReference type="InterPro" id="IPR058625">
    <property type="entry name" value="MdtA-like_BSH"/>
</dbReference>
<evidence type="ECO:0000259" key="2">
    <source>
        <dbReference type="Pfam" id="PF25876"/>
    </source>
</evidence>
<dbReference type="InterPro" id="IPR058792">
    <property type="entry name" value="Beta-barrel_RND_2"/>
</dbReference>
<dbReference type="KEGG" id="pacr:FXN63_05265"/>
<dbReference type="InterPro" id="IPR058637">
    <property type="entry name" value="YknX-like_C"/>
</dbReference>
<dbReference type="Pfam" id="PF25989">
    <property type="entry name" value="YknX_C"/>
    <property type="match status" value="1"/>
</dbReference>
<evidence type="ECO:0000256" key="1">
    <source>
        <dbReference type="ARBA" id="ARBA00009477"/>
    </source>
</evidence>
<dbReference type="Gene3D" id="1.10.287.470">
    <property type="entry name" value="Helix hairpin bin"/>
    <property type="match status" value="1"/>
</dbReference>
<dbReference type="Pfam" id="PF25954">
    <property type="entry name" value="Beta-barrel_RND_2"/>
    <property type="match status" value="1"/>
</dbReference>
<dbReference type="EMBL" id="CP043046">
    <property type="protein sequence ID" value="QEI05316.1"/>
    <property type="molecule type" value="Genomic_DNA"/>
</dbReference>
<reference evidence="6 7" key="1">
    <citation type="submission" date="2019-08" db="EMBL/GenBank/DDBJ databases">
        <title>Amphibian skin-associated Pigmentiphaga: genome sequence and occurrence across geography and hosts.</title>
        <authorList>
            <person name="Bletz M.C."/>
            <person name="Bunk B."/>
            <person name="Sproeer C."/>
            <person name="Biwer P."/>
            <person name="Reiter S."/>
            <person name="Rabemananjara F.C.E."/>
            <person name="Schulz S."/>
            <person name="Overmann J."/>
            <person name="Vences M."/>
        </authorList>
    </citation>
    <scope>NUCLEOTIDE SEQUENCE [LARGE SCALE GENOMIC DNA]</scope>
    <source>
        <strain evidence="6 7">Mada1488</strain>
    </source>
</reference>
<dbReference type="Pfam" id="PF25876">
    <property type="entry name" value="HH_MFP_RND"/>
    <property type="match status" value="1"/>
</dbReference>
<dbReference type="RefSeq" id="WP_148813470.1">
    <property type="nucleotide sequence ID" value="NZ_CP043046.1"/>
</dbReference>
<dbReference type="PANTHER" id="PTHR30469">
    <property type="entry name" value="MULTIDRUG RESISTANCE PROTEIN MDTA"/>
    <property type="match status" value="1"/>
</dbReference>
<dbReference type="GO" id="GO:0015562">
    <property type="term" value="F:efflux transmembrane transporter activity"/>
    <property type="evidence" value="ECO:0007669"/>
    <property type="project" value="TreeGrafter"/>
</dbReference>
<dbReference type="NCBIfam" id="TIGR01730">
    <property type="entry name" value="RND_mfp"/>
    <property type="match status" value="1"/>
</dbReference>
<dbReference type="FunFam" id="2.40.30.170:FF:000010">
    <property type="entry name" value="Efflux RND transporter periplasmic adaptor subunit"/>
    <property type="match status" value="1"/>
</dbReference>
<evidence type="ECO:0000259" key="3">
    <source>
        <dbReference type="Pfam" id="PF25917"/>
    </source>
</evidence>
<feature type="domain" description="YknX-like C-terminal permuted SH3-like" evidence="5">
    <location>
        <begin position="295"/>
        <end position="358"/>
    </location>
</feature>
<dbReference type="SUPFAM" id="SSF111369">
    <property type="entry name" value="HlyD-like secretion proteins"/>
    <property type="match status" value="1"/>
</dbReference>
<dbReference type="OrthoDB" id="9784484at2"/>
<dbReference type="InterPro" id="IPR006143">
    <property type="entry name" value="RND_pump_MFP"/>
</dbReference>
<dbReference type="Pfam" id="PF25917">
    <property type="entry name" value="BSH_RND"/>
    <property type="match status" value="1"/>
</dbReference>
<feature type="domain" description="Multidrug resistance protein MdtA-like barrel-sandwich hybrid" evidence="3">
    <location>
        <begin position="78"/>
        <end position="199"/>
    </location>
</feature>
<gene>
    <name evidence="6" type="ORF">FXN63_05265</name>
</gene>
<dbReference type="Gene3D" id="2.40.50.100">
    <property type="match status" value="1"/>
</dbReference>
<evidence type="ECO:0000259" key="4">
    <source>
        <dbReference type="Pfam" id="PF25954"/>
    </source>
</evidence>
<name>A0A5C0AUB9_9BURK</name>